<sequence length="363" mass="38200">MATTEIAPQPSIDPVAAEEFAGRVLSIFDDAAAALMISIGHQTGLFDTLAGLRPSTSSDVAAAAGLNERYVREWLKAMTMARIVDYDPVAHTYHLPVEHANSLIRASGPGNLAVLTTFISMLGEAEPGIVECFRTGGGLPYSAYERFHETMAGVSGAAVDGALLEVLLPLAPGLVERLEAGIDVLDIGCGRGHAVNVLAGAFPDSTFTGYDFSADAIGWARDEAAELGLANTTFEVVDVARMRDSERHDLVTAFDAIHDQADPAGVLAAACRALRPGGTFFAGDIKASSNVEDNFAIPWGTFIYTVSTLHCMSVSLGLGGAGLGTGWGRQLATSMIADAGFVDVEVNEVETEPFNLYYVAQKP</sequence>
<dbReference type="GO" id="GO:0032259">
    <property type="term" value="P:methylation"/>
    <property type="evidence" value="ECO:0007669"/>
    <property type="project" value="UniProtKB-KW"/>
</dbReference>
<protein>
    <submittedName>
        <fullName evidence="3">Methyltransferase family protein</fullName>
    </submittedName>
</protein>
<name>A0A2P8DKY5_9ACTN</name>
<dbReference type="InterPro" id="IPR048711">
    <property type="entry name" value="WHD_Rv2258c"/>
</dbReference>
<dbReference type="RefSeq" id="WP_106539302.1">
    <property type="nucleotide sequence ID" value="NZ_PYGE01000021.1"/>
</dbReference>
<evidence type="ECO:0000313" key="3">
    <source>
        <dbReference type="EMBL" id="PSK97880.1"/>
    </source>
</evidence>
<dbReference type="Pfam" id="PF13847">
    <property type="entry name" value="Methyltransf_31"/>
    <property type="match status" value="1"/>
</dbReference>
<keyword evidence="4" id="KW-1185">Reference proteome</keyword>
<dbReference type="CDD" id="cd02440">
    <property type="entry name" value="AdoMet_MTases"/>
    <property type="match status" value="1"/>
</dbReference>
<dbReference type="OrthoDB" id="9801363at2"/>
<dbReference type="AlphaFoldDB" id="A0A2P8DKY5"/>
<proteinExistence type="predicted"/>
<evidence type="ECO:0000259" key="1">
    <source>
        <dbReference type="Pfam" id="PF13847"/>
    </source>
</evidence>
<keyword evidence="3" id="KW-0489">Methyltransferase</keyword>
<dbReference type="InterPro" id="IPR025714">
    <property type="entry name" value="Methyltranfer_dom"/>
</dbReference>
<keyword evidence="3" id="KW-0808">Transferase</keyword>
<evidence type="ECO:0000259" key="2">
    <source>
        <dbReference type="Pfam" id="PF21320"/>
    </source>
</evidence>
<dbReference type="PANTHER" id="PTHR45128">
    <property type="entry name" value="METHYLTRANSFERASE TYPE 11"/>
    <property type="match status" value="1"/>
</dbReference>
<dbReference type="EMBL" id="PYGE01000021">
    <property type="protein sequence ID" value="PSK97880.1"/>
    <property type="molecule type" value="Genomic_DNA"/>
</dbReference>
<feature type="domain" description="S-adenosylmethionine-dependent methyltransferase Rv2258c-like winged HTH" evidence="2">
    <location>
        <begin position="31"/>
        <end position="105"/>
    </location>
</feature>
<comment type="caution">
    <text evidence="3">The sequence shown here is derived from an EMBL/GenBank/DDBJ whole genome shotgun (WGS) entry which is preliminary data.</text>
</comment>
<dbReference type="Gene3D" id="3.40.50.150">
    <property type="entry name" value="Vaccinia Virus protein VP39"/>
    <property type="match status" value="1"/>
</dbReference>
<dbReference type="InterPro" id="IPR029063">
    <property type="entry name" value="SAM-dependent_MTases_sf"/>
</dbReference>
<dbReference type="Proteomes" id="UP000243528">
    <property type="component" value="Unassembled WGS sequence"/>
</dbReference>
<accession>A0A2P8DKY5</accession>
<dbReference type="PANTHER" id="PTHR45128:SF1">
    <property type="entry name" value="S-ADENOSYLMETHIONINE-DEPENDENT METHYLTRANSFERASE RV2258C"/>
    <property type="match status" value="1"/>
</dbReference>
<dbReference type="GO" id="GO:0008168">
    <property type="term" value="F:methyltransferase activity"/>
    <property type="evidence" value="ECO:0007669"/>
    <property type="project" value="UniProtKB-KW"/>
</dbReference>
<evidence type="ECO:0000313" key="4">
    <source>
        <dbReference type="Proteomes" id="UP000243528"/>
    </source>
</evidence>
<gene>
    <name evidence="3" type="ORF">CLV30_12136</name>
</gene>
<dbReference type="SUPFAM" id="SSF53335">
    <property type="entry name" value="S-adenosyl-L-methionine-dependent methyltransferases"/>
    <property type="match status" value="1"/>
</dbReference>
<organism evidence="3 4">
    <name type="scientific">Haloactinopolyspora alba</name>
    <dbReference type="NCBI Taxonomy" id="648780"/>
    <lineage>
        <taxon>Bacteria</taxon>
        <taxon>Bacillati</taxon>
        <taxon>Actinomycetota</taxon>
        <taxon>Actinomycetes</taxon>
        <taxon>Jiangellales</taxon>
        <taxon>Jiangellaceae</taxon>
        <taxon>Haloactinopolyspora</taxon>
    </lineage>
</organism>
<dbReference type="Pfam" id="PF21320">
    <property type="entry name" value="WHD_Rv2258c"/>
    <property type="match status" value="1"/>
</dbReference>
<feature type="domain" description="Methyltransferase" evidence="1">
    <location>
        <begin position="179"/>
        <end position="289"/>
    </location>
</feature>
<reference evidence="3 4" key="1">
    <citation type="submission" date="2018-03" db="EMBL/GenBank/DDBJ databases">
        <title>Genomic Encyclopedia of Archaeal and Bacterial Type Strains, Phase II (KMG-II): from individual species to whole genera.</title>
        <authorList>
            <person name="Goeker M."/>
        </authorList>
    </citation>
    <scope>NUCLEOTIDE SEQUENCE [LARGE SCALE GENOMIC DNA]</scope>
    <source>
        <strain evidence="3 4">DSM 45211</strain>
    </source>
</reference>
<dbReference type="InterPro" id="IPR053173">
    <property type="entry name" value="SAM-binding_MTase"/>
</dbReference>